<feature type="transmembrane region" description="Helical" evidence="1">
    <location>
        <begin position="28"/>
        <end position="46"/>
    </location>
</feature>
<feature type="domain" description="GGDEF" evidence="5">
    <location>
        <begin position="603"/>
        <end position="739"/>
    </location>
</feature>
<evidence type="ECO:0000256" key="1">
    <source>
        <dbReference type="SAM" id="Phobius"/>
    </source>
</evidence>
<keyword evidence="1" id="KW-0472">Membrane</keyword>
<dbReference type="SUPFAM" id="SSF141868">
    <property type="entry name" value="EAL domain-like"/>
    <property type="match status" value="1"/>
</dbReference>
<dbReference type="InterPro" id="IPR035965">
    <property type="entry name" value="PAS-like_dom_sf"/>
</dbReference>
<dbReference type="SMART" id="SM00267">
    <property type="entry name" value="GGDEF"/>
    <property type="match status" value="1"/>
</dbReference>
<dbReference type="InterPro" id="IPR029787">
    <property type="entry name" value="Nucleotide_cyclase"/>
</dbReference>
<dbReference type="Gene3D" id="3.20.20.450">
    <property type="entry name" value="EAL domain"/>
    <property type="match status" value="1"/>
</dbReference>
<evidence type="ECO:0000259" key="2">
    <source>
        <dbReference type="PROSITE" id="PS50112"/>
    </source>
</evidence>
<dbReference type="PANTHER" id="PTHR44757:SF2">
    <property type="entry name" value="BIOFILM ARCHITECTURE MAINTENANCE PROTEIN MBAA"/>
    <property type="match status" value="1"/>
</dbReference>
<sequence length="1014" mass="107551">MSVLELQQNGRHLARSATGARPRRNEGLAFGILVVGALAATLLPSAQLNTGAIFSLALLAGGLGLGWLTVRRRRRSWVDPTAPLLVMVSVIFLRDALGGAISGVGPLIAVPIVWLALFGTLGDLAIAAALSVLAFVGPSLATNLVAGPGQDVPVEWRPAVLWAAVALLAAPVIQGVVRGLTAQNRAEREAAAQLRAIMGGASLTSIISTDADGVITNFNVGAEDMLKYDAADAVGRKAHELIHDEGEVALAASQLGVEPGIAVFATLAENHMPSREWTYVRKDGRRITVRLAVTELRSEAGEVTGYLGVAVDTTAAVEMRRELKEAQALWRLSMDHLPDTAVLVLDRTLEVSLSTGGGARRQGLATAAGRDVSEAFTPRSFALLKPLIDGALEGRDGVVELIAPQSGAEHEVWVSPLPGTTTTSGAALIMARDVSRDRERERLLRASHDRIQRLFVDAPHGIAVLGRDGIVRQVNPSLCLLLGRTETQLVGAPLATLGAVDDDRIPTLLACTTREAGARTDWTVTTPLDVEVHLNLSSTVLAGGGSPEEDELLVNVADVSERHTYEQQLAHLADHDPLTGLANRRRFSVELDRHLDFCRRYGARGALLLIDLDHFKEVNDTLGHAAGDVLLASLAEVLRQSVRSTDVVARLGGDEFAVLLLETDRAGTELVAEHLVTAVRAHSTALGAAADAVTASVGAVVIGGEEAGLESAEELLTSADALMYQAKQGGRDGWAVLTSGESAEAPTSSTLGWSQRIETAIANDEFSLHLQPIWDIARGCVTGGEVLLRLGQGRDALPPGEYLQQAEKSGLVLAIDRWVLERSIPLLQRFQAVHPDFELSVNLSGRSVGDPQIEEVVQAALLRSGADGRGLVLEITETAIVPDLVAARVFAERLAEEGCRFALDDFGAGFGSFSYLKHLPFDYVKIDGEFVARCDVDPTDRAIVASVVRVAHELGKRTVAEYVSSPAVLDVLALEGVDLAQGHHLGHPIPAEEFLELLGAEGFVVPEGVEVAAA</sequence>
<dbReference type="NCBIfam" id="TIGR00229">
    <property type="entry name" value="sensory_box"/>
    <property type="match status" value="2"/>
</dbReference>
<accession>A0ABN3UM91</accession>
<dbReference type="Gene3D" id="3.30.70.270">
    <property type="match status" value="1"/>
</dbReference>
<dbReference type="Pfam" id="PF00989">
    <property type="entry name" value="PAS"/>
    <property type="match status" value="1"/>
</dbReference>
<dbReference type="InterPro" id="IPR043128">
    <property type="entry name" value="Rev_trsase/Diguanyl_cyclase"/>
</dbReference>
<evidence type="ECO:0000259" key="4">
    <source>
        <dbReference type="PROSITE" id="PS50883"/>
    </source>
</evidence>
<reference evidence="6 7" key="1">
    <citation type="journal article" date="2019" name="Int. J. Syst. Evol. Microbiol.">
        <title>The Global Catalogue of Microorganisms (GCM) 10K type strain sequencing project: providing services to taxonomists for standard genome sequencing and annotation.</title>
        <authorList>
            <consortium name="The Broad Institute Genomics Platform"/>
            <consortium name="The Broad Institute Genome Sequencing Center for Infectious Disease"/>
            <person name="Wu L."/>
            <person name="Ma J."/>
        </authorList>
    </citation>
    <scope>NUCLEOTIDE SEQUENCE [LARGE SCALE GENOMIC DNA]</scope>
    <source>
        <strain evidence="6 7">JCM 16378</strain>
    </source>
</reference>
<dbReference type="SUPFAM" id="SSF55073">
    <property type="entry name" value="Nucleotide cyclase"/>
    <property type="match status" value="1"/>
</dbReference>
<protein>
    <recommendedName>
        <fullName evidence="8">EAL domain-containing protein</fullName>
    </recommendedName>
</protein>
<gene>
    <name evidence="6" type="ORF">GCM10009867_17950</name>
</gene>
<dbReference type="InterPro" id="IPR000700">
    <property type="entry name" value="PAS-assoc_C"/>
</dbReference>
<name>A0ABN3UM91_9MICO</name>
<dbReference type="PROSITE" id="PS50887">
    <property type="entry name" value="GGDEF"/>
    <property type="match status" value="1"/>
</dbReference>
<dbReference type="InterPro" id="IPR001633">
    <property type="entry name" value="EAL_dom"/>
</dbReference>
<evidence type="ECO:0000259" key="5">
    <source>
        <dbReference type="PROSITE" id="PS50887"/>
    </source>
</evidence>
<feature type="transmembrane region" description="Helical" evidence="1">
    <location>
        <begin position="124"/>
        <end position="147"/>
    </location>
</feature>
<dbReference type="PROSITE" id="PS50112">
    <property type="entry name" value="PAS"/>
    <property type="match status" value="2"/>
</dbReference>
<dbReference type="PROSITE" id="PS50883">
    <property type="entry name" value="EAL"/>
    <property type="match status" value="1"/>
</dbReference>
<feature type="transmembrane region" description="Helical" evidence="1">
    <location>
        <begin position="159"/>
        <end position="177"/>
    </location>
</feature>
<proteinExistence type="predicted"/>
<feature type="domain" description="PAC" evidence="3">
    <location>
        <begin position="273"/>
        <end position="325"/>
    </location>
</feature>
<dbReference type="Pfam" id="PF00563">
    <property type="entry name" value="EAL"/>
    <property type="match status" value="1"/>
</dbReference>
<dbReference type="Proteomes" id="UP001501326">
    <property type="component" value="Unassembled WGS sequence"/>
</dbReference>
<keyword evidence="1" id="KW-0812">Transmembrane</keyword>
<keyword evidence="7" id="KW-1185">Reference proteome</keyword>
<dbReference type="SMART" id="SM00086">
    <property type="entry name" value="PAC"/>
    <property type="match status" value="1"/>
</dbReference>
<dbReference type="InterPro" id="IPR035919">
    <property type="entry name" value="EAL_sf"/>
</dbReference>
<dbReference type="SMART" id="SM00091">
    <property type="entry name" value="PAS"/>
    <property type="match status" value="2"/>
</dbReference>
<dbReference type="CDD" id="cd00130">
    <property type="entry name" value="PAS"/>
    <property type="match status" value="2"/>
</dbReference>
<feature type="domain" description="EAL" evidence="4">
    <location>
        <begin position="750"/>
        <end position="1002"/>
    </location>
</feature>
<dbReference type="Pfam" id="PF00990">
    <property type="entry name" value="GGDEF"/>
    <property type="match status" value="1"/>
</dbReference>
<evidence type="ECO:0008006" key="8">
    <source>
        <dbReference type="Google" id="ProtNLM"/>
    </source>
</evidence>
<comment type="caution">
    <text evidence="6">The sequence shown here is derived from an EMBL/GenBank/DDBJ whole genome shotgun (WGS) entry which is preliminary data.</text>
</comment>
<keyword evidence="1" id="KW-1133">Transmembrane helix</keyword>
<dbReference type="SMART" id="SM00052">
    <property type="entry name" value="EAL"/>
    <property type="match status" value="1"/>
</dbReference>
<evidence type="ECO:0000313" key="6">
    <source>
        <dbReference type="EMBL" id="GAA2735510.1"/>
    </source>
</evidence>
<dbReference type="CDD" id="cd01949">
    <property type="entry name" value="GGDEF"/>
    <property type="match status" value="1"/>
</dbReference>
<dbReference type="InterPro" id="IPR000160">
    <property type="entry name" value="GGDEF_dom"/>
</dbReference>
<dbReference type="InterPro" id="IPR000014">
    <property type="entry name" value="PAS"/>
</dbReference>
<dbReference type="RefSeq" id="WP_344192292.1">
    <property type="nucleotide sequence ID" value="NZ_BAAARN010000001.1"/>
</dbReference>
<dbReference type="Pfam" id="PF13188">
    <property type="entry name" value="PAS_8"/>
    <property type="match status" value="1"/>
</dbReference>
<dbReference type="InterPro" id="IPR052155">
    <property type="entry name" value="Biofilm_reg_signaling"/>
</dbReference>
<dbReference type="InterPro" id="IPR001610">
    <property type="entry name" value="PAC"/>
</dbReference>
<feature type="transmembrane region" description="Helical" evidence="1">
    <location>
        <begin position="91"/>
        <end position="118"/>
    </location>
</feature>
<dbReference type="EMBL" id="BAAARN010000001">
    <property type="protein sequence ID" value="GAA2735510.1"/>
    <property type="molecule type" value="Genomic_DNA"/>
</dbReference>
<dbReference type="CDD" id="cd01948">
    <property type="entry name" value="EAL"/>
    <property type="match status" value="1"/>
</dbReference>
<dbReference type="PROSITE" id="PS50113">
    <property type="entry name" value="PAC"/>
    <property type="match status" value="1"/>
</dbReference>
<dbReference type="PANTHER" id="PTHR44757">
    <property type="entry name" value="DIGUANYLATE CYCLASE DGCP"/>
    <property type="match status" value="1"/>
</dbReference>
<evidence type="ECO:0000259" key="3">
    <source>
        <dbReference type="PROSITE" id="PS50113"/>
    </source>
</evidence>
<dbReference type="SUPFAM" id="SSF55785">
    <property type="entry name" value="PYP-like sensor domain (PAS domain)"/>
    <property type="match status" value="2"/>
</dbReference>
<feature type="domain" description="PAS" evidence="2">
    <location>
        <begin position="447"/>
        <end position="491"/>
    </location>
</feature>
<feature type="transmembrane region" description="Helical" evidence="1">
    <location>
        <begin position="52"/>
        <end position="70"/>
    </location>
</feature>
<dbReference type="NCBIfam" id="TIGR00254">
    <property type="entry name" value="GGDEF"/>
    <property type="match status" value="1"/>
</dbReference>
<feature type="domain" description="PAS" evidence="2">
    <location>
        <begin position="190"/>
        <end position="245"/>
    </location>
</feature>
<dbReference type="InterPro" id="IPR013767">
    <property type="entry name" value="PAS_fold"/>
</dbReference>
<dbReference type="Gene3D" id="3.30.450.20">
    <property type="entry name" value="PAS domain"/>
    <property type="match status" value="2"/>
</dbReference>
<evidence type="ECO:0000313" key="7">
    <source>
        <dbReference type="Proteomes" id="UP001501326"/>
    </source>
</evidence>
<organism evidence="6 7">
    <name type="scientific">Pedococcus aerophilus</name>
    <dbReference type="NCBI Taxonomy" id="436356"/>
    <lineage>
        <taxon>Bacteria</taxon>
        <taxon>Bacillati</taxon>
        <taxon>Actinomycetota</taxon>
        <taxon>Actinomycetes</taxon>
        <taxon>Micrococcales</taxon>
        <taxon>Intrasporangiaceae</taxon>
        <taxon>Pedococcus</taxon>
    </lineage>
</organism>